<dbReference type="RefSeq" id="WP_146943782.1">
    <property type="nucleotide sequence ID" value="NZ_BJUL01000007.1"/>
</dbReference>
<organism evidence="2 3">
    <name type="scientific">Vreelandella venusta</name>
    <dbReference type="NCBI Taxonomy" id="44935"/>
    <lineage>
        <taxon>Bacteria</taxon>
        <taxon>Pseudomonadati</taxon>
        <taxon>Pseudomonadota</taxon>
        <taxon>Gammaproteobacteria</taxon>
        <taxon>Oceanospirillales</taxon>
        <taxon>Halomonadaceae</taxon>
        <taxon>Vreelandella</taxon>
    </lineage>
</organism>
<reference evidence="2" key="1">
    <citation type="submission" date="2020-12" db="EMBL/GenBank/DDBJ databases">
        <title>Genome reconstruction of Halomonas venusta strain DSM 4743.</title>
        <authorList>
            <person name="Aguirre-Garrido J.F."/>
            <person name="Hernandez-Soto L.M."/>
            <person name="Martinez-Abarca F."/>
        </authorList>
    </citation>
    <scope>NUCLEOTIDE SEQUENCE</scope>
    <source>
        <strain evidence="2">4743</strain>
    </source>
</reference>
<dbReference type="EMBL" id="CP066539">
    <property type="protein sequence ID" value="QRL04839.1"/>
    <property type="molecule type" value="Genomic_DNA"/>
</dbReference>
<protein>
    <submittedName>
        <fullName evidence="2">YdeI/OmpD-associated family protein</fullName>
    </submittedName>
</protein>
<accession>A0AAQ0CI17</accession>
<evidence type="ECO:0000256" key="1">
    <source>
        <dbReference type="SAM" id="MobiDB-lite"/>
    </source>
</evidence>
<feature type="region of interest" description="Disordered" evidence="1">
    <location>
        <begin position="84"/>
        <end position="104"/>
    </location>
</feature>
<dbReference type="Pfam" id="PF13376">
    <property type="entry name" value="OmdA"/>
    <property type="match status" value="1"/>
</dbReference>
<proteinExistence type="predicted"/>
<gene>
    <name evidence="2" type="ORF">JDS37_07840</name>
</gene>
<evidence type="ECO:0000313" key="2">
    <source>
        <dbReference type="EMBL" id="QRL04839.1"/>
    </source>
</evidence>
<dbReference type="Proteomes" id="UP000663479">
    <property type="component" value="Chromosome"/>
</dbReference>
<name>A0AAQ0CI17_9GAMM</name>
<sequence length="104" mass="11877">MKPKLSGGLVHELPVDLAVALTEKGLINTWEALSAIGRNEFICWVEDAKQEKTRVKRIVRATEELLEGKKRPCCWVGCIHRTDKKPSKWQQDVLIDKKKKPGEK</sequence>
<evidence type="ECO:0000313" key="3">
    <source>
        <dbReference type="Proteomes" id="UP000663479"/>
    </source>
</evidence>
<dbReference type="AlphaFoldDB" id="A0AAQ0CI17"/>